<gene>
    <name evidence="2" type="ORF">F1D05_10210</name>
</gene>
<evidence type="ECO:0000313" key="3">
    <source>
        <dbReference type="Proteomes" id="UP000515563"/>
    </source>
</evidence>
<protein>
    <submittedName>
        <fullName evidence="2">DUF397 domain-containing protein</fullName>
    </submittedName>
</protein>
<dbReference type="AlphaFoldDB" id="A0A7G6WW35"/>
<organism evidence="2 3">
    <name type="scientific">Kribbella qitaiheensis</name>
    <dbReference type="NCBI Taxonomy" id="1544730"/>
    <lineage>
        <taxon>Bacteria</taxon>
        <taxon>Bacillati</taxon>
        <taxon>Actinomycetota</taxon>
        <taxon>Actinomycetes</taxon>
        <taxon>Propionibacteriales</taxon>
        <taxon>Kribbellaceae</taxon>
        <taxon>Kribbella</taxon>
    </lineage>
</organism>
<proteinExistence type="predicted"/>
<dbReference type="KEGG" id="kqi:F1D05_10210"/>
<dbReference type="RefSeq" id="WP_185447160.1">
    <property type="nucleotide sequence ID" value="NZ_CP043661.1"/>
</dbReference>
<evidence type="ECO:0000313" key="2">
    <source>
        <dbReference type="EMBL" id="QNE18200.1"/>
    </source>
</evidence>
<dbReference type="Pfam" id="PF04149">
    <property type="entry name" value="DUF397"/>
    <property type="match status" value="1"/>
</dbReference>
<sequence>MTEFGTAVWRKSVRSNPNNNCVGVLLLPDGGALVRDTKQADQGPVLQFTASEWRVFLAAVRDGEFDNQEQRLAPQRPVRRRQRLWARRLRSPDKSRAGT</sequence>
<dbReference type="InterPro" id="IPR007278">
    <property type="entry name" value="DUF397"/>
</dbReference>
<feature type="domain" description="DUF397" evidence="1">
    <location>
        <begin position="7"/>
        <end position="61"/>
    </location>
</feature>
<accession>A0A7G6WW35</accession>
<dbReference type="Proteomes" id="UP000515563">
    <property type="component" value="Chromosome"/>
</dbReference>
<reference evidence="2 3" key="2">
    <citation type="journal article" date="2020" name="Microbiol. Resour. Announc.">
        <title>Antarctic desert soil bacteria exhibit high novel natural product potential, evaluated through long-read genome sequencing and comparative genomics.</title>
        <authorList>
            <person name="Benaud N."/>
            <person name="Edwards R.J."/>
            <person name="Amos T.G."/>
            <person name="D'Agostino P.M."/>
            <person name="Gutierrez-Chavez C."/>
            <person name="Montgomery K."/>
            <person name="Nicetic I."/>
            <person name="Ferrari B.C."/>
        </authorList>
    </citation>
    <scope>NUCLEOTIDE SEQUENCE [LARGE SCALE GENOMIC DNA]</scope>
    <source>
        <strain evidence="2 3">SPB151</strain>
    </source>
</reference>
<dbReference type="EMBL" id="CP043661">
    <property type="protein sequence ID" value="QNE18200.1"/>
    <property type="molecule type" value="Genomic_DNA"/>
</dbReference>
<evidence type="ECO:0000259" key="1">
    <source>
        <dbReference type="Pfam" id="PF04149"/>
    </source>
</evidence>
<keyword evidence="3" id="KW-1185">Reference proteome</keyword>
<name>A0A7G6WW35_9ACTN</name>
<reference evidence="3" key="1">
    <citation type="submission" date="2019-09" db="EMBL/GenBank/DDBJ databases">
        <title>Antimicrobial potential of Antarctic Bacteria.</title>
        <authorList>
            <person name="Benaud N."/>
            <person name="Edwards R.J."/>
            <person name="Ferrari B.C."/>
        </authorList>
    </citation>
    <scope>NUCLEOTIDE SEQUENCE [LARGE SCALE GENOMIC DNA]</scope>
    <source>
        <strain evidence="3">SPB151</strain>
    </source>
</reference>